<accession>A0A9D1HBA4</accession>
<feature type="non-terminal residue" evidence="1">
    <location>
        <position position="1"/>
    </location>
</feature>
<protein>
    <submittedName>
        <fullName evidence="1">Uncharacterized protein</fullName>
    </submittedName>
</protein>
<reference evidence="1" key="2">
    <citation type="journal article" date="2021" name="PeerJ">
        <title>Extensive microbial diversity within the chicken gut microbiome revealed by metagenomics and culture.</title>
        <authorList>
            <person name="Gilroy R."/>
            <person name="Ravi A."/>
            <person name="Getino M."/>
            <person name="Pursley I."/>
            <person name="Horton D.L."/>
            <person name="Alikhan N.F."/>
            <person name="Baker D."/>
            <person name="Gharbi K."/>
            <person name="Hall N."/>
            <person name="Watson M."/>
            <person name="Adriaenssens E.M."/>
            <person name="Foster-Nyarko E."/>
            <person name="Jarju S."/>
            <person name="Secka A."/>
            <person name="Antonio M."/>
            <person name="Oren A."/>
            <person name="Chaudhuri R.R."/>
            <person name="La Ragione R."/>
            <person name="Hildebrand F."/>
            <person name="Pallen M.J."/>
        </authorList>
    </citation>
    <scope>NUCLEOTIDE SEQUENCE</scope>
    <source>
        <strain evidence="1">1383</strain>
    </source>
</reference>
<name>A0A9D1HBA4_9FLAO</name>
<dbReference type="EMBL" id="DVLY01000128">
    <property type="protein sequence ID" value="HIT98220.1"/>
    <property type="molecule type" value="Genomic_DNA"/>
</dbReference>
<evidence type="ECO:0000313" key="1">
    <source>
        <dbReference type="EMBL" id="HIT98220.1"/>
    </source>
</evidence>
<evidence type="ECO:0000313" key="2">
    <source>
        <dbReference type="Proteomes" id="UP000824161"/>
    </source>
</evidence>
<sequence length="334" mass="37874">AGQTRNGDDQPTVQTLTADSIAILQVINPYQWAVSAGKAVVQTQGMDSLFYVYSLPDFRFLYAWGRKGNGPGEFFWTQMLNAFDGDTDSLVMKFSVPATFRTYRVGQEAFTATDTLAVRPDGRGVSIRRPFPHGFVGDIQVKDREEKEVLYVCRPGTEAQAVDSLELPTKVKAKYSDRGTLIQLFRWNYPQMIVRGDRVAMVYQMVPHVDFYRLTPEGKLILEASTGVPLDQDLAGRLETMAEAPRREFVAGFSATDRYLYVSRPTVEVDPETGQASILEAKVQVYRWEDGKLQSELLLGLSSIDILVTRDDRYLFARNPLEDFDWVYVYRLDL</sequence>
<dbReference type="AlphaFoldDB" id="A0A9D1HBA4"/>
<reference evidence="1" key="1">
    <citation type="submission" date="2020-10" db="EMBL/GenBank/DDBJ databases">
        <authorList>
            <person name="Gilroy R."/>
        </authorList>
    </citation>
    <scope>NUCLEOTIDE SEQUENCE</scope>
    <source>
        <strain evidence="1">1383</strain>
    </source>
</reference>
<gene>
    <name evidence="1" type="ORF">IAC44_05200</name>
</gene>
<dbReference type="Proteomes" id="UP000824161">
    <property type="component" value="Unassembled WGS sequence"/>
</dbReference>
<comment type="caution">
    <text evidence="1">The sequence shown here is derived from an EMBL/GenBank/DDBJ whole genome shotgun (WGS) entry which is preliminary data.</text>
</comment>
<organism evidence="1 2">
    <name type="scientific">Candidatus Merdimorpha stercoravium</name>
    <dbReference type="NCBI Taxonomy" id="2840863"/>
    <lineage>
        <taxon>Bacteria</taxon>
        <taxon>Pseudomonadati</taxon>
        <taxon>Bacteroidota</taxon>
        <taxon>Flavobacteriia</taxon>
        <taxon>Flavobacteriales</taxon>
        <taxon>Candidatus Merdimorpha</taxon>
    </lineage>
</organism>
<proteinExistence type="predicted"/>